<dbReference type="InterPro" id="IPR015424">
    <property type="entry name" value="PyrdxlP-dep_Trfase"/>
</dbReference>
<dbReference type="GO" id="GO:0016740">
    <property type="term" value="F:transferase activity"/>
    <property type="evidence" value="ECO:0007669"/>
    <property type="project" value="UniProtKB-KW"/>
</dbReference>
<dbReference type="EMBL" id="CM002873">
    <property type="protein sequence ID" value="KFK34346.1"/>
    <property type="molecule type" value="Genomic_DNA"/>
</dbReference>
<evidence type="ECO:0000313" key="6">
    <source>
        <dbReference type="EMBL" id="KFK34346.1"/>
    </source>
</evidence>
<dbReference type="Pfam" id="PF00179">
    <property type="entry name" value="UQ_con"/>
    <property type="match status" value="1"/>
</dbReference>
<dbReference type="SUPFAM" id="SSF54495">
    <property type="entry name" value="UBC-like"/>
    <property type="match status" value="1"/>
</dbReference>
<dbReference type="PROSITE" id="PS50127">
    <property type="entry name" value="UBC_2"/>
    <property type="match status" value="1"/>
</dbReference>
<keyword evidence="1" id="KW-0808">Transferase</keyword>
<reference evidence="7" key="1">
    <citation type="journal article" date="2015" name="Nat. Plants">
        <title>Genome expansion of Arabis alpina linked with retrotransposition and reduced symmetric DNA methylation.</title>
        <authorList>
            <person name="Willing E.M."/>
            <person name="Rawat V."/>
            <person name="Mandakova T."/>
            <person name="Maumus F."/>
            <person name="James G.V."/>
            <person name="Nordstroem K.J."/>
            <person name="Becker C."/>
            <person name="Warthmann N."/>
            <person name="Chica C."/>
            <person name="Szarzynska B."/>
            <person name="Zytnicki M."/>
            <person name="Albani M.C."/>
            <person name="Kiefer C."/>
            <person name="Bergonzi S."/>
            <person name="Castaings L."/>
            <person name="Mateos J.L."/>
            <person name="Berns M.C."/>
            <person name="Bujdoso N."/>
            <person name="Piofczyk T."/>
            <person name="de Lorenzo L."/>
            <person name="Barrero-Sicilia C."/>
            <person name="Mateos I."/>
            <person name="Piednoel M."/>
            <person name="Hagmann J."/>
            <person name="Chen-Min-Tao R."/>
            <person name="Iglesias-Fernandez R."/>
            <person name="Schuster S.C."/>
            <person name="Alonso-Blanco C."/>
            <person name="Roudier F."/>
            <person name="Carbonero P."/>
            <person name="Paz-Ares J."/>
            <person name="Davis S.J."/>
            <person name="Pecinka A."/>
            <person name="Quesneville H."/>
            <person name="Colot V."/>
            <person name="Lysak M.A."/>
            <person name="Weigel D."/>
            <person name="Coupland G."/>
            <person name="Schneeberger K."/>
        </authorList>
    </citation>
    <scope>NUCLEOTIDE SEQUENCE [LARGE SCALE GENOMIC DNA]</scope>
    <source>
        <strain evidence="7">cv. Pajares</strain>
    </source>
</reference>
<keyword evidence="4" id="KW-0547">Nucleotide-binding</keyword>
<dbReference type="PANTHER" id="PTHR24068">
    <property type="entry name" value="UBIQUITIN-CONJUGATING ENZYME E2"/>
    <property type="match status" value="1"/>
</dbReference>
<dbReference type="Gene3D" id="3.90.1150.10">
    <property type="entry name" value="Aspartate Aminotransferase, domain 1"/>
    <property type="match status" value="1"/>
</dbReference>
<evidence type="ECO:0000256" key="3">
    <source>
        <dbReference type="PROSITE-ProRule" id="PRU10133"/>
    </source>
</evidence>
<protein>
    <recommendedName>
        <fullName evidence="5">UBC core domain-containing protein</fullName>
    </recommendedName>
</protein>
<dbReference type="InterPro" id="IPR000608">
    <property type="entry name" value="UBC"/>
</dbReference>
<dbReference type="Gene3D" id="3.10.110.10">
    <property type="entry name" value="Ubiquitin Conjugating Enzyme"/>
    <property type="match status" value="1"/>
</dbReference>
<dbReference type="OrthoDB" id="269518at2759"/>
<dbReference type="Pfam" id="PF00464">
    <property type="entry name" value="SHMT"/>
    <property type="match status" value="1"/>
</dbReference>
<evidence type="ECO:0000256" key="1">
    <source>
        <dbReference type="ARBA" id="ARBA00022679"/>
    </source>
</evidence>
<dbReference type="InterPro" id="IPR016135">
    <property type="entry name" value="UBQ-conjugating_enzyme/RWD"/>
</dbReference>
<dbReference type="Gramene" id="KFK34346">
    <property type="protein sequence ID" value="KFK34346"/>
    <property type="gene ID" value="AALP_AA5G133400"/>
</dbReference>
<keyword evidence="4" id="KW-0067">ATP-binding</keyword>
<feature type="active site" description="Glycyl thioester intermediate" evidence="3">
    <location>
        <position position="118"/>
    </location>
</feature>
<proteinExistence type="inferred from homology"/>
<dbReference type="PROSITE" id="PS00183">
    <property type="entry name" value="UBC_1"/>
    <property type="match status" value="1"/>
</dbReference>
<feature type="domain" description="UBC core" evidence="5">
    <location>
        <begin position="10"/>
        <end position="169"/>
    </location>
</feature>
<evidence type="ECO:0000256" key="2">
    <source>
        <dbReference type="ARBA" id="ARBA00022786"/>
    </source>
</evidence>
<dbReference type="Proteomes" id="UP000029120">
    <property type="component" value="Chromosome 5"/>
</dbReference>
<dbReference type="InterPro" id="IPR039429">
    <property type="entry name" value="SHMT-like_dom"/>
</dbReference>
<dbReference type="eggNOG" id="KOG0416">
    <property type="taxonomic scope" value="Eukaryota"/>
</dbReference>
<evidence type="ECO:0000259" key="5">
    <source>
        <dbReference type="PROSITE" id="PS50127"/>
    </source>
</evidence>
<dbReference type="eggNOG" id="KOG2467">
    <property type="taxonomic scope" value="Eukaryota"/>
</dbReference>
<dbReference type="SUPFAM" id="SSF53383">
    <property type="entry name" value="PLP-dependent transferases"/>
    <property type="match status" value="1"/>
</dbReference>
<dbReference type="InterPro" id="IPR023313">
    <property type="entry name" value="UBQ-conjugating_AS"/>
</dbReference>
<dbReference type="InterPro" id="IPR015422">
    <property type="entry name" value="PyrdxlP-dep_Trfase_small"/>
</dbReference>
<sequence>MVLNNNGQRPQRRPLLKLESDVAAAIEEHVKKNEIVRTPECKAYQDQVLRNCSKFPESLLAKGYDLVSEGTENHLVLVNPTNKIRVELPDAYPFKSQFVGFITKIYHPNVDELSGSVCLYVINQRWSPIFDLVNVFETFLPQLLLYLNRSDPLNGEVVALVMHDCPAYE</sequence>
<dbReference type="SMART" id="SM00212">
    <property type="entry name" value="UBCc"/>
    <property type="match status" value="1"/>
</dbReference>
<keyword evidence="7" id="KW-1185">Reference proteome</keyword>
<evidence type="ECO:0000256" key="4">
    <source>
        <dbReference type="RuleBase" id="RU362109"/>
    </source>
</evidence>
<dbReference type="AlphaFoldDB" id="A0A087GWU4"/>
<comment type="similarity">
    <text evidence="4">Belongs to the ubiquitin-conjugating enzyme family.</text>
</comment>
<keyword evidence="2 4" id="KW-0833">Ubl conjugation pathway</keyword>
<accession>A0A087GWU4</accession>
<gene>
    <name evidence="6" type="ordered locus">AALP_Aa5g133400</name>
</gene>
<name>A0A087GWU4_ARAAL</name>
<dbReference type="GO" id="GO:0005524">
    <property type="term" value="F:ATP binding"/>
    <property type="evidence" value="ECO:0007669"/>
    <property type="project" value="UniProtKB-UniRule"/>
</dbReference>
<organism evidence="6 7">
    <name type="scientific">Arabis alpina</name>
    <name type="common">Alpine rock-cress</name>
    <dbReference type="NCBI Taxonomy" id="50452"/>
    <lineage>
        <taxon>Eukaryota</taxon>
        <taxon>Viridiplantae</taxon>
        <taxon>Streptophyta</taxon>
        <taxon>Embryophyta</taxon>
        <taxon>Tracheophyta</taxon>
        <taxon>Spermatophyta</taxon>
        <taxon>Magnoliopsida</taxon>
        <taxon>eudicotyledons</taxon>
        <taxon>Gunneridae</taxon>
        <taxon>Pentapetalae</taxon>
        <taxon>rosids</taxon>
        <taxon>malvids</taxon>
        <taxon>Brassicales</taxon>
        <taxon>Brassicaceae</taxon>
        <taxon>Arabideae</taxon>
        <taxon>Arabis</taxon>
    </lineage>
</organism>
<evidence type="ECO:0000313" key="7">
    <source>
        <dbReference type="Proteomes" id="UP000029120"/>
    </source>
</evidence>